<name>A0ABR8YBQ6_9BACT</name>
<keyword evidence="3" id="KW-0012">Acyltransferase</keyword>
<evidence type="ECO:0000313" key="4">
    <source>
        <dbReference type="Proteomes" id="UP000620874"/>
    </source>
</evidence>
<dbReference type="Pfam" id="PF01757">
    <property type="entry name" value="Acyl_transf_3"/>
    <property type="match status" value="1"/>
</dbReference>
<feature type="transmembrane region" description="Helical" evidence="1">
    <location>
        <begin position="214"/>
        <end position="232"/>
    </location>
</feature>
<sequence length="282" mass="32755">MYHHTEFIFVSGYFFNANKNPRNYVGNKVKALIVPAICATPFIFIADCCNKGIFDIHQFFSLLKGDLWFLKCLFICSICTYSIVFICNKQKLTIGGGKILIFIVLFLMLQIIGYYKPGILFNAQHLYLFFILGYFFRNSCAERLVLKHKRVSFLGSVILLGISFHYWDYECYMYNSQPMDVLRATLRLMAGCAGILLTISLVHSLKKFNMFGNLGQYTLGIYIVQTVVFQFYGRKELGLNEYLYDWIFVPITSVCILLISYIIVLLLSKFKITRHYLLGNWK</sequence>
<evidence type="ECO:0000256" key="1">
    <source>
        <dbReference type="SAM" id="Phobius"/>
    </source>
</evidence>
<organism evidence="3 4">
    <name type="scientific">Phocaeicola intestinalis</name>
    <dbReference type="NCBI Taxonomy" id="2762212"/>
    <lineage>
        <taxon>Bacteria</taxon>
        <taxon>Pseudomonadati</taxon>
        <taxon>Bacteroidota</taxon>
        <taxon>Bacteroidia</taxon>
        <taxon>Bacteroidales</taxon>
        <taxon>Bacteroidaceae</taxon>
        <taxon>Phocaeicola</taxon>
    </lineage>
</organism>
<keyword evidence="1" id="KW-0472">Membrane</keyword>
<feature type="transmembrane region" description="Helical" evidence="1">
    <location>
        <begin position="244"/>
        <end position="267"/>
    </location>
</feature>
<keyword evidence="4" id="KW-1185">Reference proteome</keyword>
<dbReference type="Proteomes" id="UP000620874">
    <property type="component" value="Unassembled WGS sequence"/>
</dbReference>
<feature type="transmembrane region" description="Helical" evidence="1">
    <location>
        <begin position="99"/>
        <end position="115"/>
    </location>
</feature>
<feature type="transmembrane region" description="Helical" evidence="1">
    <location>
        <begin position="121"/>
        <end position="139"/>
    </location>
</feature>
<feature type="transmembrane region" description="Helical" evidence="1">
    <location>
        <begin position="68"/>
        <end position="87"/>
    </location>
</feature>
<gene>
    <name evidence="3" type="ORF">H9625_14590</name>
</gene>
<accession>A0ABR8YBQ6</accession>
<protein>
    <submittedName>
        <fullName evidence="3">Acyltransferase</fullName>
    </submittedName>
</protein>
<dbReference type="EMBL" id="JACSPP010000061">
    <property type="protein sequence ID" value="MBD8041643.1"/>
    <property type="molecule type" value="Genomic_DNA"/>
</dbReference>
<evidence type="ECO:0000313" key="3">
    <source>
        <dbReference type="EMBL" id="MBD8041643.1"/>
    </source>
</evidence>
<reference evidence="3 4" key="1">
    <citation type="submission" date="2020-08" db="EMBL/GenBank/DDBJ databases">
        <title>A Genomic Blueprint of the Chicken Gut Microbiome.</title>
        <authorList>
            <person name="Gilroy R."/>
            <person name="Ravi A."/>
            <person name="Getino M."/>
            <person name="Pursley I."/>
            <person name="Horton D.L."/>
            <person name="Alikhan N.-F."/>
            <person name="Baker D."/>
            <person name="Gharbi K."/>
            <person name="Hall N."/>
            <person name="Watson M."/>
            <person name="Adriaenssens E.M."/>
            <person name="Foster-Nyarko E."/>
            <person name="Jarju S."/>
            <person name="Secka A."/>
            <person name="Antonio M."/>
            <person name="Oren A."/>
            <person name="Chaudhuri R."/>
            <person name="La Ragione R.M."/>
            <person name="Hildebrand F."/>
            <person name="Pallen M.J."/>
        </authorList>
    </citation>
    <scope>NUCLEOTIDE SEQUENCE [LARGE SCALE GENOMIC DNA]</scope>
    <source>
        <strain evidence="3 4">Sa1CVN1</strain>
    </source>
</reference>
<keyword evidence="3" id="KW-0808">Transferase</keyword>
<feature type="transmembrane region" description="Helical" evidence="1">
    <location>
        <begin position="151"/>
        <end position="169"/>
    </location>
</feature>
<keyword evidence="1" id="KW-1133">Transmembrane helix</keyword>
<comment type="caution">
    <text evidence="3">The sequence shown here is derived from an EMBL/GenBank/DDBJ whole genome shotgun (WGS) entry which is preliminary data.</text>
</comment>
<feature type="domain" description="Acyltransferase 3" evidence="2">
    <location>
        <begin position="7"/>
        <end position="264"/>
    </location>
</feature>
<dbReference type="InterPro" id="IPR002656">
    <property type="entry name" value="Acyl_transf_3_dom"/>
</dbReference>
<keyword evidence="1" id="KW-0812">Transmembrane</keyword>
<evidence type="ECO:0000259" key="2">
    <source>
        <dbReference type="Pfam" id="PF01757"/>
    </source>
</evidence>
<feature type="transmembrane region" description="Helical" evidence="1">
    <location>
        <begin position="181"/>
        <end position="202"/>
    </location>
</feature>
<proteinExistence type="predicted"/>
<dbReference type="GO" id="GO:0016746">
    <property type="term" value="F:acyltransferase activity"/>
    <property type="evidence" value="ECO:0007669"/>
    <property type="project" value="UniProtKB-KW"/>
</dbReference>